<feature type="repeat" description="WD" evidence="13">
    <location>
        <begin position="433"/>
        <end position="467"/>
    </location>
</feature>
<feature type="compositionally biased region" description="Polar residues" evidence="14">
    <location>
        <begin position="728"/>
        <end position="753"/>
    </location>
</feature>
<feature type="region of interest" description="Disordered" evidence="14">
    <location>
        <begin position="645"/>
        <end position="844"/>
    </location>
</feature>
<evidence type="ECO:0000256" key="3">
    <source>
        <dbReference type="ARBA" id="ARBA00022490"/>
    </source>
</evidence>
<keyword evidence="7" id="KW-0969">Cilium</keyword>
<dbReference type="PANTHER" id="PTHR13720">
    <property type="entry name" value="WD-40 REPEAT PROTEIN"/>
    <property type="match status" value="1"/>
</dbReference>
<feature type="repeat" description="WD" evidence="13">
    <location>
        <begin position="603"/>
        <end position="635"/>
    </location>
</feature>
<name>A0AAD7ZH37_DIPPU</name>
<feature type="repeat" description="WD" evidence="13">
    <location>
        <begin position="348"/>
        <end position="389"/>
    </location>
</feature>
<keyword evidence="3" id="KW-0963">Cytoplasm</keyword>
<dbReference type="GO" id="GO:0031514">
    <property type="term" value="C:motile cilium"/>
    <property type="evidence" value="ECO:0007669"/>
    <property type="project" value="UniProtKB-SubCell"/>
</dbReference>
<feature type="repeat" description="WD" evidence="13">
    <location>
        <begin position="568"/>
        <end position="602"/>
    </location>
</feature>
<feature type="compositionally biased region" description="Acidic residues" evidence="14">
    <location>
        <begin position="693"/>
        <end position="702"/>
    </location>
</feature>
<evidence type="ECO:0000256" key="4">
    <source>
        <dbReference type="ARBA" id="ARBA00022574"/>
    </source>
</evidence>
<evidence type="ECO:0000256" key="13">
    <source>
        <dbReference type="PROSITE-ProRule" id="PRU00221"/>
    </source>
</evidence>
<dbReference type="SUPFAM" id="SSF50978">
    <property type="entry name" value="WD40 repeat-like"/>
    <property type="match status" value="2"/>
</dbReference>
<evidence type="ECO:0000256" key="6">
    <source>
        <dbReference type="ARBA" id="ARBA00022846"/>
    </source>
</evidence>
<evidence type="ECO:0000256" key="5">
    <source>
        <dbReference type="ARBA" id="ARBA00022737"/>
    </source>
</evidence>
<dbReference type="CDD" id="cd00200">
    <property type="entry name" value="WD40"/>
    <property type="match status" value="1"/>
</dbReference>
<dbReference type="InterPro" id="IPR015943">
    <property type="entry name" value="WD40/YVTN_repeat-like_dom_sf"/>
</dbReference>
<organism evidence="15 16">
    <name type="scientific">Diploptera punctata</name>
    <name type="common">Pacific beetle cockroach</name>
    <dbReference type="NCBI Taxonomy" id="6984"/>
    <lineage>
        <taxon>Eukaryota</taxon>
        <taxon>Metazoa</taxon>
        <taxon>Ecdysozoa</taxon>
        <taxon>Arthropoda</taxon>
        <taxon>Hexapoda</taxon>
        <taxon>Insecta</taxon>
        <taxon>Pterygota</taxon>
        <taxon>Neoptera</taxon>
        <taxon>Polyneoptera</taxon>
        <taxon>Dictyoptera</taxon>
        <taxon>Blattodea</taxon>
        <taxon>Blaberoidea</taxon>
        <taxon>Blaberidae</taxon>
        <taxon>Diplopterinae</taxon>
        <taxon>Diploptera</taxon>
    </lineage>
</organism>
<keyword evidence="6" id="KW-0282">Flagellum</keyword>
<dbReference type="Gene3D" id="2.130.10.10">
    <property type="entry name" value="YVTN repeat-like/Quinoprotein amine dehydrogenase"/>
    <property type="match status" value="4"/>
</dbReference>
<keyword evidence="4 13" id="KW-0853">WD repeat</keyword>
<evidence type="ECO:0000256" key="1">
    <source>
        <dbReference type="ARBA" id="ARBA00004230"/>
    </source>
</evidence>
<gene>
    <name evidence="15" type="ORF">L9F63_004143</name>
</gene>
<keyword evidence="5" id="KW-0677">Repeat</keyword>
<proteinExistence type="inferred from homology"/>
<dbReference type="GO" id="GO:0005930">
    <property type="term" value="C:axoneme"/>
    <property type="evidence" value="ECO:0007669"/>
    <property type="project" value="UniProtKB-ARBA"/>
</dbReference>
<dbReference type="FunFam" id="2.130.10.10:FF:001320">
    <property type="entry name" value="Predicted protein"/>
    <property type="match status" value="1"/>
</dbReference>
<evidence type="ECO:0000256" key="11">
    <source>
        <dbReference type="ARBA" id="ARBA00046056"/>
    </source>
</evidence>
<dbReference type="FunFam" id="2.130.10.10:FF:000207">
    <property type="entry name" value="Cilia- and flagella-associated protein 52"/>
    <property type="match status" value="1"/>
</dbReference>
<keyword evidence="16" id="KW-1185">Reference proteome</keyword>
<dbReference type="PANTHER" id="PTHR13720:SF14">
    <property type="entry name" value="CILIA- AND FLAGELLA-ASSOCIATED PROTEIN 52"/>
    <property type="match status" value="1"/>
</dbReference>
<evidence type="ECO:0000256" key="8">
    <source>
        <dbReference type="ARBA" id="ARBA00023273"/>
    </source>
</evidence>
<dbReference type="PROSITE" id="PS50294">
    <property type="entry name" value="WD_REPEATS_REGION"/>
    <property type="match status" value="3"/>
</dbReference>
<feature type="compositionally biased region" description="Polar residues" evidence="14">
    <location>
        <begin position="763"/>
        <end position="783"/>
    </location>
</feature>
<dbReference type="PROSITE" id="PS50082">
    <property type="entry name" value="WD_REPEATS_2"/>
    <property type="match status" value="5"/>
</dbReference>
<comment type="similarity">
    <text evidence="9">Belongs to the CFAP52 family.</text>
</comment>
<accession>A0AAD7ZH37</accession>
<dbReference type="Pfam" id="PF00400">
    <property type="entry name" value="WD40"/>
    <property type="match status" value="7"/>
</dbReference>
<dbReference type="Proteomes" id="UP001233999">
    <property type="component" value="Unassembled WGS sequence"/>
</dbReference>
<feature type="repeat" description="WD" evidence="13">
    <location>
        <begin position="477"/>
        <end position="511"/>
    </location>
</feature>
<evidence type="ECO:0000256" key="7">
    <source>
        <dbReference type="ARBA" id="ARBA00023069"/>
    </source>
</evidence>
<evidence type="ECO:0000256" key="2">
    <source>
        <dbReference type="ARBA" id="ARBA00004496"/>
    </source>
</evidence>
<evidence type="ECO:0000256" key="10">
    <source>
        <dbReference type="ARBA" id="ARBA00029552"/>
    </source>
</evidence>
<feature type="non-terminal residue" evidence="15">
    <location>
        <position position="855"/>
    </location>
</feature>
<evidence type="ECO:0000313" key="16">
    <source>
        <dbReference type="Proteomes" id="UP001233999"/>
    </source>
</evidence>
<protein>
    <recommendedName>
        <fullName evidence="10">Cilia- and flagella-associated protein 52</fullName>
    </recommendedName>
</protein>
<feature type="compositionally biased region" description="Basic and acidic residues" evidence="14">
    <location>
        <begin position="661"/>
        <end position="672"/>
    </location>
</feature>
<evidence type="ECO:0000256" key="12">
    <source>
        <dbReference type="ARBA" id="ARBA00047117"/>
    </source>
</evidence>
<dbReference type="InterPro" id="IPR050630">
    <property type="entry name" value="WD_repeat_EMAP"/>
</dbReference>
<dbReference type="InterPro" id="IPR019775">
    <property type="entry name" value="WD40_repeat_CS"/>
</dbReference>
<reference evidence="15" key="1">
    <citation type="journal article" date="2023" name="IScience">
        <title>Live-bearing cockroach genome reveals convergent evolutionary mechanisms linked to viviparity in insects and beyond.</title>
        <authorList>
            <person name="Fouks B."/>
            <person name="Harrison M.C."/>
            <person name="Mikhailova A.A."/>
            <person name="Marchal E."/>
            <person name="English S."/>
            <person name="Carruthers M."/>
            <person name="Jennings E.C."/>
            <person name="Chiamaka E.L."/>
            <person name="Frigard R.A."/>
            <person name="Pippel M."/>
            <person name="Attardo G.M."/>
            <person name="Benoit J.B."/>
            <person name="Bornberg-Bauer E."/>
            <person name="Tobe S.S."/>
        </authorList>
    </citation>
    <scope>NUCLEOTIDE SEQUENCE</scope>
    <source>
        <strain evidence="15">Stay&amp;Tobe</strain>
    </source>
</reference>
<dbReference type="PROSITE" id="PS00678">
    <property type="entry name" value="WD_REPEATS_1"/>
    <property type="match status" value="1"/>
</dbReference>
<feature type="compositionally biased region" description="Polar residues" evidence="14">
    <location>
        <begin position="792"/>
        <end position="819"/>
    </location>
</feature>
<feature type="compositionally biased region" description="Low complexity" evidence="14">
    <location>
        <begin position="651"/>
        <end position="660"/>
    </location>
</feature>
<comment type="subunit">
    <text evidence="12">Microtubule inner protein component of sperm flagellar doublet microtubules. Interacts with BRCA2. Interacts with the CCT chaperonin complex. Interacts with HSP70. Interacts with AK8. Interacts with CFAP45. Interacts with DNAI1. Interacts with IQDC.</text>
</comment>
<sequence length="855" mass="93586">TTIQGLNIHPDGVHFVYPLGCKVVVQNWKTKKQVFLSGHTNAISAIAISPDGRHVASGQINHMGFKASVIIWSFEKCKQISKYELHKVRVESVTFTCDSKYLISLGGRDDCNIIVWDISKGDALCGGTASRGSSGNATLLCRTNVRGLCFVTGGEGTMRVWKILADQRQAQAMDVKFGLVKRHIICMVIDEWDTYAYCGTTTGDITKIKLNFDPDEDILDPVVNPVLVGCYGKYVNRKKLAAGEEPPRYSQDIPRLLWPCDMEGRIFVGAGDGTIELVKELPTVSLPPEGKKYNVKRPTLPQLTVLKATSVNCGVTSLQLLGDELFVATIQCEIFTLNIKTFDVKLHITCHKNAVYDIAFPHEYSAVFATCSKDDIRVWNTSTSQELLRITVPNFTCTGIQFSSDGKSIVSGWNDGEIRAFTPETGRLIYEIHNAHNKGVTAIAMTNCGRYIVSGGGEGQVRVWEVRATYQKLEGVLQEHKAPVSCIRISKTDREAVSASSDGTCVIWDIERMIRKHSLFANTQFMGVCYHPSGVQVVTTGTDRKIGYWEVYDGSLIREMEGSGVSGLNAIDITRNGEYILTGGNDQLVKLWNYHRGNPTYVGIGHAGVVTAVRFSPDNRHIITVSSDGGVFRWKCPYTIEPLPPSRESTRCSSRSTRSTCSEREEDWKQLEETPGDGNIEQLTAHSEPECTCVEEDEEDSPEAAAMAVSENVKPISAISKNDDIPKNNGTPKRGSTVNSRGTPKSSNSSQENGIPKVKHGTPKNNSTIKENGTAKVNGTSKYIGNGKGNGTPKSNTSIKLNGSPKSIGSQKGNFTPKNCSILKGADTPKSKLTSRKGTPKGDYCDCVPDKLIKE</sequence>
<dbReference type="SMART" id="SM00320">
    <property type="entry name" value="WD40"/>
    <property type="match status" value="9"/>
</dbReference>
<dbReference type="AlphaFoldDB" id="A0AAD7ZH37"/>
<keyword evidence="8" id="KW-0966">Cell projection</keyword>
<dbReference type="InterPro" id="IPR001680">
    <property type="entry name" value="WD40_rpt"/>
</dbReference>
<evidence type="ECO:0000256" key="14">
    <source>
        <dbReference type="SAM" id="MobiDB-lite"/>
    </source>
</evidence>
<evidence type="ECO:0000313" key="15">
    <source>
        <dbReference type="EMBL" id="KAJ9580200.1"/>
    </source>
</evidence>
<dbReference type="EMBL" id="JASPKZ010008356">
    <property type="protein sequence ID" value="KAJ9580200.1"/>
    <property type="molecule type" value="Genomic_DNA"/>
</dbReference>
<comment type="subcellular location">
    <subcellularLocation>
        <location evidence="1">Cell projection</location>
        <location evidence="1">Cilium</location>
        <location evidence="1">Flagellum</location>
    </subcellularLocation>
    <subcellularLocation>
        <location evidence="2">Cytoplasm</location>
    </subcellularLocation>
</comment>
<comment type="caution">
    <text evidence="15">The sequence shown here is derived from an EMBL/GenBank/DDBJ whole genome shotgun (WGS) entry which is preliminary data.</text>
</comment>
<comment type="function">
    <text evidence="11">Microtubule inner protein (MIP) part of the dynein-decorated doublet microtubules (DMTs) in cilia axoneme. Important for proper ciliary and flagellar beating. May act in cooperation with CFAP45 and axonemal dynein subunit DNAH11. May play a role in cell growth and/or survival.</text>
</comment>
<reference evidence="15" key="2">
    <citation type="submission" date="2023-05" db="EMBL/GenBank/DDBJ databases">
        <authorList>
            <person name="Fouks B."/>
        </authorList>
    </citation>
    <scope>NUCLEOTIDE SEQUENCE</scope>
    <source>
        <strain evidence="15">Stay&amp;Tobe</strain>
        <tissue evidence="15">Testes</tissue>
    </source>
</reference>
<evidence type="ECO:0000256" key="9">
    <source>
        <dbReference type="ARBA" id="ARBA00029456"/>
    </source>
</evidence>
<dbReference type="InterPro" id="IPR036322">
    <property type="entry name" value="WD40_repeat_dom_sf"/>
</dbReference>